<evidence type="ECO:0000256" key="5">
    <source>
        <dbReference type="ARBA" id="ARBA00022679"/>
    </source>
</evidence>
<evidence type="ECO:0000256" key="8">
    <source>
        <dbReference type="ARBA" id="ARBA00022840"/>
    </source>
</evidence>
<dbReference type="Proteomes" id="UP001442468">
    <property type="component" value="Unassembled WGS sequence"/>
</dbReference>
<reference evidence="14 15" key="1">
    <citation type="submission" date="2024-05" db="EMBL/GenBank/DDBJ databases">
        <title>Halomonas sp. SSM6 16S ribosomal RNA gene Genome sequencing and assembly.</title>
        <authorList>
            <person name="Yook S."/>
        </authorList>
    </citation>
    <scope>NUCLEOTIDE SEQUENCE [LARGE SCALE GENOMIC DNA]</scope>
    <source>
        <strain evidence="14 15">SSM6</strain>
    </source>
</reference>
<keyword evidence="9" id="KW-0289">Folate biosynthesis</keyword>
<dbReference type="CDD" id="cd00483">
    <property type="entry name" value="HPPK"/>
    <property type="match status" value="1"/>
</dbReference>
<dbReference type="EC" id="2.7.6.3" evidence="3"/>
<evidence type="ECO:0000256" key="3">
    <source>
        <dbReference type="ARBA" id="ARBA00013253"/>
    </source>
</evidence>
<accession>A0ABV1NG82</accession>
<organism evidence="14 15">
    <name type="scientific">Halomonas aquatica</name>
    <dbReference type="NCBI Taxonomy" id="3151123"/>
    <lineage>
        <taxon>Bacteria</taxon>
        <taxon>Pseudomonadati</taxon>
        <taxon>Pseudomonadota</taxon>
        <taxon>Gammaproteobacteria</taxon>
        <taxon>Oceanospirillales</taxon>
        <taxon>Halomonadaceae</taxon>
        <taxon>Halomonas</taxon>
    </lineage>
</organism>
<dbReference type="Gene3D" id="3.30.70.560">
    <property type="entry name" value="7,8-Dihydro-6-hydroxymethylpterin-pyrophosphokinase HPPK"/>
    <property type="match status" value="1"/>
</dbReference>
<evidence type="ECO:0000313" key="15">
    <source>
        <dbReference type="Proteomes" id="UP001442468"/>
    </source>
</evidence>
<dbReference type="PROSITE" id="PS00794">
    <property type="entry name" value="HPPK"/>
    <property type="match status" value="1"/>
</dbReference>
<evidence type="ECO:0000256" key="6">
    <source>
        <dbReference type="ARBA" id="ARBA00022741"/>
    </source>
</evidence>
<evidence type="ECO:0000256" key="11">
    <source>
        <dbReference type="ARBA" id="ARBA00029766"/>
    </source>
</evidence>
<name>A0ABV1NG82_9GAMM</name>
<keyword evidence="15" id="KW-1185">Reference proteome</keyword>
<comment type="caution">
    <text evidence="14">The sequence shown here is derived from an EMBL/GenBank/DDBJ whole genome shotgun (WGS) entry which is preliminary data.</text>
</comment>
<feature type="domain" description="7,8-dihydro-6-hydroxymethylpterin-pyrophosphokinase" evidence="13">
    <location>
        <begin position="92"/>
        <end position="103"/>
    </location>
</feature>
<keyword evidence="6" id="KW-0547">Nucleotide-binding</keyword>
<evidence type="ECO:0000256" key="7">
    <source>
        <dbReference type="ARBA" id="ARBA00022777"/>
    </source>
</evidence>
<dbReference type="EMBL" id="JBEGCJ010000004">
    <property type="protein sequence ID" value="MEQ6918061.1"/>
    <property type="molecule type" value="Genomic_DNA"/>
</dbReference>
<keyword evidence="7" id="KW-0418">Kinase</keyword>
<evidence type="ECO:0000256" key="10">
    <source>
        <dbReference type="ARBA" id="ARBA00029409"/>
    </source>
</evidence>
<evidence type="ECO:0000256" key="2">
    <source>
        <dbReference type="ARBA" id="ARBA00005810"/>
    </source>
</evidence>
<comment type="similarity">
    <text evidence="2">Belongs to the HPPK family.</text>
</comment>
<dbReference type="RefSeq" id="WP_349762323.1">
    <property type="nucleotide sequence ID" value="NZ_JBEGCJ010000004.1"/>
</dbReference>
<sequence length="165" mass="18324">MNDPGHHAWIGLGSNLEGPREHVERALGELDRLPLTRRVDASRLYASRPVGPADQPDYINAVAHLMTRLSPLALLDQLQALEQRHGRVRGRHWGPRTLDLDLLLFDDCRLTLPRLTLPHPEMARRAFVLVPLAELAPAMEFEGQTLIRLAAGIDTDGLHPVLPAG</sequence>
<proteinExistence type="inferred from homology"/>
<dbReference type="InterPro" id="IPR035907">
    <property type="entry name" value="Hppk_sf"/>
</dbReference>
<dbReference type="PANTHER" id="PTHR43071">
    <property type="entry name" value="2-AMINO-4-HYDROXY-6-HYDROXYMETHYLDIHYDROPTERIDINE PYROPHOSPHOKINASE"/>
    <property type="match status" value="1"/>
</dbReference>
<evidence type="ECO:0000259" key="13">
    <source>
        <dbReference type="PROSITE" id="PS00794"/>
    </source>
</evidence>
<evidence type="ECO:0000256" key="1">
    <source>
        <dbReference type="ARBA" id="ARBA00005051"/>
    </source>
</evidence>
<gene>
    <name evidence="14" type="primary">folK</name>
    <name evidence="14" type="ORF">ABE960_11060</name>
</gene>
<comment type="pathway">
    <text evidence="1">Cofactor biosynthesis; tetrahydrofolate biosynthesis; 2-amino-4-hydroxy-6-hydroxymethyl-7,8-dihydropteridine diphosphate from 7,8-dihydroneopterin triphosphate: step 4/4.</text>
</comment>
<keyword evidence="8" id="KW-0067">ATP-binding</keyword>
<dbReference type="Pfam" id="PF01288">
    <property type="entry name" value="HPPK"/>
    <property type="match status" value="1"/>
</dbReference>
<evidence type="ECO:0000256" key="4">
    <source>
        <dbReference type="ARBA" id="ARBA00016218"/>
    </source>
</evidence>
<keyword evidence="5 14" id="KW-0808">Transferase</keyword>
<evidence type="ECO:0000256" key="12">
    <source>
        <dbReference type="ARBA" id="ARBA00033413"/>
    </source>
</evidence>
<dbReference type="GO" id="GO:0003848">
    <property type="term" value="F:2-amino-4-hydroxy-6-hydroxymethyldihydropteridine diphosphokinase activity"/>
    <property type="evidence" value="ECO:0007669"/>
    <property type="project" value="UniProtKB-EC"/>
</dbReference>
<dbReference type="PANTHER" id="PTHR43071:SF1">
    <property type="entry name" value="2-AMINO-4-HYDROXY-6-HYDROXYMETHYLDIHYDROPTERIDINE PYROPHOSPHOKINASE"/>
    <property type="match status" value="1"/>
</dbReference>
<evidence type="ECO:0000313" key="14">
    <source>
        <dbReference type="EMBL" id="MEQ6918061.1"/>
    </source>
</evidence>
<dbReference type="SUPFAM" id="SSF55083">
    <property type="entry name" value="6-hydroxymethyl-7,8-dihydropterin pyrophosphokinase, HPPK"/>
    <property type="match status" value="1"/>
</dbReference>
<dbReference type="InterPro" id="IPR000550">
    <property type="entry name" value="Hppk"/>
</dbReference>
<evidence type="ECO:0000256" key="9">
    <source>
        <dbReference type="ARBA" id="ARBA00022909"/>
    </source>
</evidence>
<comment type="function">
    <text evidence="10">Catalyzes the transfer of pyrophosphate from adenosine triphosphate (ATP) to 6-hydroxymethyl-7,8-dihydropterin, an enzymatic step in folate biosynthesis pathway.</text>
</comment>
<protein>
    <recommendedName>
        <fullName evidence="4">2-amino-4-hydroxy-6-hydroxymethyldihydropteridine pyrophosphokinase</fullName>
        <ecNumber evidence="3">2.7.6.3</ecNumber>
    </recommendedName>
    <alternativeName>
        <fullName evidence="11">6-hydroxymethyl-7,8-dihydropterin pyrophosphokinase</fullName>
    </alternativeName>
    <alternativeName>
        <fullName evidence="12">7,8-dihydro-6-hydroxymethylpterin-pyrophosphokinase</fullName>
    </alternativeName>
</protein>
<dbReference type="NCBIfam" id="TIGR01498">
    <property type="entry name" value="folK"/>
    <property type="match status" value="1"/>
</dbReference>